<organism evidence="3">
    <name type="scientific">Volvox carteri f. nagariensis</name>
    <dbReference type="NCBI Taxonomy" id="3068"/>
    <lineage>
        <taxon>Eukaryota</taxon>
        <taxon>Viridiplantae</taxon>
        <taxon>Chlorophyta</taxon>
        <taxon>core chlorophytes</taxon>
        <taxon>Chlorophyceae</taxon>
        <taxon>CS clade</taxon>
        <taxon>Chlamydomonadales</taxon>
        <taxon>Volvocaceae</taxon>
        <taxon>Volvox</taxon>
    </lineage>
</organism>
<feature type="compositionally biased region" description="Polar residues" evidence="1">
    <location>
        <begin position="411"/>
        <end position="425"/>
    </location>
</feature>
<feature type="compositionally biased region" description="Low complexity" evidence="1">
    <location>
        <begin position="189"/>
        <end position="205"/>
    </location>
</feature>
<evidence type="ECO:0000256" key="1">
    <source>
        <dbReference type="SAM" id="MobiDB-lite"/>
    </source>
</evidence>
<accession>D8TWT6</accession>
<dbReference type="AlphaFoldDB" id="D8TWT6"/>
<feature type="compositionally biased region" description="Low complexity" evidence="1">
    <location>
        <begin position="391"/>
        <end position="410"/>
    </location>
</feature>
<dbReference type="InParanoid" id="D8TWT6"/>
<dbReference type="RefSeq" id="XP_002950893.1">
    <property type="nucleotide sequence ID" value="XM_002950847.1"/>
</dbReference>
<dbReference type="EMBL" id="GL378341">
    <property type="protein sequence ID" value="EFJ48208.1"/>
    <property type="molecule type" value="Genomic_DNA"/>
</dbReference>
<feature type="compositionally biased region" description="Polar residues" evidence="1">
    <location>
        <begin position="161"/>
        <end position="170"/>
    </location>
</feature>
<feature type="region of interest" description="Disordered" evidence="1">
    <location>
        <begin position="267"/>
        <end position="306"/>
    </location>
</feature>
<reference evidence="2 3" key="1">
    <citation type="journal article" date="2010" name="Science">
        <title>Genomic analysis of organismal complexity in the multicellular green alga Volvox carteri.</title>
        <authorList>
            <person name="Prochnik S.E."/>
            <person name="Umen J."/>
            <person name="Nedelcu A.M."/>
            <person name="Hallmann A."/>
            <person name="Miller S.M."/>
            <person name="Nishii I."/>
            <person name="Ferris P."/>
            <person name="Kuo A."/>
            <person name="Mitros T."/>
            <person name="Fritz-Laylin L.K."/>
            <person name="Hellsten U."/>
            <person name="Chapman J."/>
            <person name="Simakov O."/>
            <person name="Rensing S.A."/>
            <person name="Terry A."/>
            <person name="Pangilinan J."/>
            <person name="Kapitonov V."/>
            <person name="Jurka J."/>
            <person name="Salamov A."/>
            <person name="Shapiro H."/>
            <person name="Schmutz J."/>
            <person name="Grimwood J."/>
            <person name="Lindquist E."/>
            <person name="Lucas S."/>
            <person name="Grigoriev I.V."/>
            <person name="Schmitt R."/>
            <person name="Kirk D."/>
            <person name="Rokhsar D.S."/>
        </authorList>
    </citation>
    <scope>NUCLEOTIDE SEQUENCE [LARGE SCALE GENOMIC DNA]</scope>
    <source>
        <strain evidence="3">f. Nagariensis / Eve</strain>
    </source>
</reference>
<dbReference type="KEGG" id="vcn:VOLCADRAFT_91340"/>
<evidence type="ECO:0000313" key="2">
    <source>
        <dbReference type="EMBL" id="EFJ48208.1"/>
    </source>
</evidence>
<dbReference type="OrthoDB" id="551975at2759"/>
<feature type="region of interest" description="Disordered" evidence="1">
    <location>
        <begin position="365"/>
        <end position="448"/>
    </location>
</feature>
<dbReference type="Proteomes" id="UP000001058">
    <property type="component" value="Unassembled WGS sequence"/>
</dbReference>
<evidence type="ECO:0000313" key="3">
    <source>
        <dbReference type="Proteomes" id="UP000001058"/>
    </source>
</evidence>
<name>D8TWT6_VOLCA</name>
<dbReference type="GeneID" id="9618137"/>
<protein>
    <submittedName>
        <fullName evidence="2">Uncharacterized protein</fullName>
    </submittedName>
</protein>
<feature type="compositionally biased region" description="Low complexity" evidence="1">
    <location>
        <begin position="374"/>
        <end position="383"/>
    </location>
</feature>
<feature type="compositionally biased region" description="Basic and acidic residues" evidence="1">
    <location>
        <begin position="141"/>
        <end position="157"/>
    </location>
</feature>
<sequence length="613" mass="63363">MLRQPGVPEGSEVPYHDPVQQLLLLEDMLLLSRYEEAAQASLTLVPRFSGGGKASDSLLQRVLVTAFQAHFFIGRQDDVDALVDSLGPSRLAVPTFMAWYVGRALLLLESGQAAAARLRVEQYMATLMTLMRHKCISSGVERQHRDQDPNPDQDPRRGGYQTVNSTSATTAMEAPLPPPTPTHSHGGADDAAAAPPSASPPVDGSGTRDAAAESAGGDADVGAAAASLQDRAALARLYTQDVLCLGLGRPLEALQWLQQPRAQTGAHNTCLPAEQPSQHHHHHQQQWQRQFSVGKEPSGCTHPLQGRSKAAAVAATEAAAAAGTGTAEAGSAEEVNAVELLGGCEDTLQQLRDELKRLIAISGLTPPEGLPDEGTAAAAAATTAGGGGRGSSEASTDSASAAGATGLAMTNSSSGTTRKCSSDTTVKGGVDGNSGRLGRSARDGTEVVQGCRPSLASQLLMGIRAGPSSGATASATAARALSFLRTLAAAMQEIIRRLIIGTGVQLTRAQSWIVCKAAAVAAHLRVKNSSNSRSTGGNSLWCSGSVSSLGRVAVAMAMAAVVLVAAQAEAPYVRTNVERQLGRLTRMVGEAVRMGLSLHPSPVATAGFTQVAR</sequence>
<keyword evidence="3" id="KW-1185">Reference proteome</keyword>
<proteinExistence type="predicted"/>
<feature type="region of interest" description="Disordered" evidence="1">
    <location>
        <begin position="139"/>
        <end position="215"/>
    </location>
</feature>
<gene>
    <name evidence="2" type="ORF">VOLCADRAFT_91340</name>
</gene>